<dbReference type="Proteomes" id="UP000254920">
    <property type="component" value="Unassembled WGS sequence"/>
</dbReference>
<dbReference type="InterPro" id="IPR013159">
    <property type="entry name" value="DnaA_C"/>
</dbReference>
<sequence>MLENEILELLGKEILPSEYESYIKQLKFSEKLSVDGNVVYLAPNALVSKYIQTKYTDKISYLFELKTGKKPKIIISTPNKNLVTKTQRVEIKNVKKQSSPLNPNFTFDNFIIGNSNQYAYFSAIAASKNPGDSNCNPLFIYGPTGLGKTHLLQSIGNHCLKNNKIVIYVTSENFITDFVYNLHNKTMNKFRDKYRNCNVLLIDDVQFLGRTDQIQDEFFHTFNELHSKNGQIAMTSDRPPKMLKNFTDRLKSRFESRLIADITPPELDTKIAIIKKKCEFDGISLNNDVINYIATNMGDNIREIESAIINLNAYAKMLHQDINLEFAKNLMRDQIKEKQENITLENIINLISKELNIKPSDIKSKSRQKNIVEARRIGIYLAKKHTQNSMPQLASFFGMKDHSAVSHNIKKINEIIQNDEYFKIILNELENRLLTKEN</sequence>
<evidence type="ECO:0000256" key="10">
    <source>
        <dbReference type="RuleBase" id="RU000577"/>
    </source>
</evidence>
<evidence type="ECO:0000256" key="1">
    <source>
        <dbReference type="ARBA" id="ARBA00006583"/>
    </source>
</evidence>
<evidence type="ECO:0000256" key="8">
    <source>
        <dbReference type="HAMAP-Rule" id="MF_00377"/>
    </source>
</evidence>
<dbReference type="AlphaFoldDB" id="A0A381DJS4"/>
<feature type="domain" description="Chromosomal replication initiator DnaA C-terminal" evidence="13">
    <location>
        <begin position="343"/>
        <end position="412"/>
    </location>
</feature>
<evidence type="ECO:0000256" key="2">
    <source>
        <dbReference type="ARBA" id="ARBA00022490"/>
    </source>
</evidence>
<evidence type="ECO:0000256" key="6">
    <source>
        <dbReference type="ARBA" id="ARBA00023121"/>
    </source>
</evidence>
<dbReference type="EMBL" id="UFVD01000001">
    <property type="protein sequence ID" value="SUX10928.1"/>
    <property type="molecule type" value="Genomic_DNA"/>
</dbReference>
<dbReference type="NCBIfam" id="TIGR00362">
    <property type="entry name" value="DnaA"/>
    <property type="match status" value="1"/>
</dbReference>
<protein>
    <recommendedName>
        <fullName evidence="8 9">Chromosomal replication initiator protein DnaA</fullName>
    </recommendedName>
</protein>
<evidence type="ECO:0000313" key="14">
    <source>
        <dbReference type="EMBL" id="SUX10928.1"/>
    </source>
</evidence>
<comment type="similarity">
    <text evidence="1 8 11">Belongs to the DnaA family.</text>
</comment>
<dbReference type="InterPro" id="IPR020591">
    <property type="entry name" value="Chromosome_initiator_DnaA-like"/>
</dbReference>
<dbReference type="RefSeq" id="WP_089181719.1">
    <property type="nucleotide sequence ID" value="NZ_CP043427.1"/>
</dbReference>
<keyword evidence="15" id="KW-1185">Reference proteome</keyword>
<dbReference type="Pfam" id="PF11638">
    <property type="entry name" value="DnaA_N"/>
    <property type="match status" value="1"/>
</dbReference>
<dbReference type="CDD" id="cd00009">
    <property type="entry name" value="AAA"/>
    <property type="match status" value="1"/>
</dbReference>
<dbReference type="Gene3D" id="1.10.1750.10">
    <property type="match status" value="1"/>
</dbReference>
<dbReference type="PANTHER" id="PTHR30050">
    <property type="entry name" value="CHROMOSOMAL REPLICATION INITIATOR PROTEIN DNAA"/>
    <property type="match status" value="1"/>
</dbReference>
<feature type="binding site" evidence="8">
    <location>
        <position position="147"/>
    </location>
    <ligand>
        <name>ATP</name>
        <dbReference type="ChEBI" id="CHEBI:30616"/>
    </ligand>
</feature>
<dbReference type="GO" id="GO:0006275">
    <property type="term" value="P:regulation of DNA replication"/>
    <property type="evidence" value="ECO:0007669"/>
    <property type="project" value="UniProtKB-UniRule"/>
</dbReference>
<dbReference type="InterPro" id="IPR013317">
    <property type="entry name" value="DnaA_dom"/>
</dbReference>
<dbReference type="InterPro" id="IPR003593">
    <property type="entry name" value="AAA+_ATPase"/>
</dbReference>
<dbReference type="InterPro" id="IPR024633">
    <property type="entry name" value="DnaA_N_dom"/>
</dbReference>
<dbReference type="InterPro" id="IPR010921">
    <property type="entry name" value="Trp_repressor/repl_initiator"/>
</dbReference>
<keyword evidence="2 8" id="KW-0963">Cytoplasm</keyword>
<comment type="subunit">
    <text evidence="8">Oligomerizes as a right-handed, spiral filament on DNA at oriC.</text>
</comment>
<evidence type="ECO:0000256" key="5">
    <source>
        <dbReference type="ARBA" id="ARBA00022840"/>
    </source>
</evidence>
<comment type="function">
    <text evidence="8 10">Plays an essential role in the initiation and regulation of chromosomal replication. ATP-DnaA binds to the origin of replication (oriC) to initiate formation of the DNA replication initiation complex once per cell cycle. Binds the DnaA box (a 9 base pair repeat at the origin) and separates the double-stranded (ds)DNA. Forms a right-handed helical filament on oriC DNA; dsDNA binds to the exterior of the filament while single-stranded (ss)DNA is stabiized in the filament's interior. The ATP-DnaA-oriC complex binds and stabilizes one strand of the AT-rich DNA unwinding element (DUE), permitting loading of DNA polymerase. After initiation quickly degrades to an ADP-DnaA complex that is not apt for DNA replication. Binds acidic phospholipids.</text>
</comment>
<evidence type="ECO:0000259" key="13">
    <source>
        <dbReference type="SMART" id="SM00760"/>
    </source>
</evidence>
<dbReference type="GO" id="GO:0008289">
    <property type="term" value="F:lipid binding"/>
    <property type="evidence" value="ECO:0007669"/>
    <property type="project" value="UniProtKB-KW"/>
</dbReference>
<dbReference type="CDD" id="cd06571">
    <property type="entry name" value="Bac_DnaA_C"/>
    <property type="match status" value="1"/>
</dbReference>
<dbReference type="GO" id="GO:0003688">
    <property type="term" value="F:DNA replication origin binding"/>
    <property type="evidence" value="ECO:0007669"/>
    <property type="project" value="UniProtKB-UniRule"/>
</dbReference>
<dbReference type="GeneID" id="93089797"/>
<feature type="region of interest" description="Domain I, interacts with DnaA modulators" evidence="8">
    <location>
        <begin position="1"/>
        <end position="76"/>
    </location>
</feature>
<keyword evidence="3 8" id="KW-0235">DNA replication</keyword>
<dbReference type="InterPro" id="IPR018312">
    <property type="entry name" value="Chromosome_initiator_DnaA_CS"/>
</dbReference>
<dbReference type="PANTHER" id="PTHR30050:SF2">
    <property type="entry name" value="CHROMOSOMAL REPLICATION INITIATOR PROTEIN DNAA"/>
    <property type="match status" value="1"/>
</dbReference>
<dbReference type="Gene3D" id="1.10.8.60">
    <property type="match status" value="1"/>
</dbReference>
<evidence type="ECO:0000256" key="7">
    <source>
        <dbReference type="ARBA" id="ARBA00023125"/>
    </source>
</evidence>
<dbReference type="SMART" id="SM00760">
    <property type="entry name" value="Bac_DnaA_C"/>
    <property type="match status" value="1"/>
</dbReference>
<dbReference type="GO" id="GO:0006270">
    <property type="term" value="P:DNA replication initiation"/>
    <property type="evidence" value="ECO:0007669"/>
    <property type="project" value="UniProtKB-UniRule"/>
</dbReference>
<organism evidence="14 15">
    <name type="scientific">Campylobacter sputorum subsp. sputorum</name>
    <dbReference type="NCBI Taxonomy" id="32024"/>
    <lineage>
        <taxon>Bacteria</taxon>
        <taxon>Pseudomonadati</taxon>
        <taxon>Campylobacterota</taxon>
        <taxon>Epsilonproteobacteria</taxon>
        <taxon>Campylobacterales</taxon>
        <taxon>Campylobacteraceae</taxon>
        <taxon>Campylobacter</taxon>
    </lineage>
</organism>
<evidence type="ECO:0000256" key="3">
    <source>
        <dbReference type="ARBA" id="ARBA00022705"/>
    </source>
</evidence>
<dbReference type="PROSITE" id="PS01008">
    <property type="entry name" value="DNAA"/>
    <property type="match status" value="1"/>
</dbReference>
<feature type="domain" description="AAA+ ATPase" evidence="12">
    <location>
        <begin position="134"/>
        <end position="260"/>
    </location>
</feature>
<dbReference type="PRINTS" id="PR00051">
    <property type="entry name" value="DNAA"/>
</dbReference>
<evidence type="ECO:0000256" key="9">
    <source>
        <dbReference type="NCBIfam" id="TIGR00362"/>
    </source>
</evidence>
<dbReference type="STRING" id="32024.GCA_000788295_01412"/>
<dbReference type="Pfam" id="PF00308">
    <property type="entry name" value="Bac_DnaA"/>
    <property type="match status" value="1"/>
</dbReference>
<dbReference type="SUPFAM" id="SSF52540">
    <property type="entry name" value="P-loop containing nucleoside triphosphate hydrolases"/>
    <property type="match status" value="1"/>
</dbReference>
<dbReference type="SMART" id="SM00382">
    <property type="entry name" value="AAA"/>
    <property type="match status" value="1"/>
</dbReference>
<keyword evidence="5 8" id="KW-0067">ATP-binding</keyword>
<dbReference type="InterPro" id="IPR001957">
    <property type="entry name" value="Chromosome_initiator_DnaA"/>
</dbReference>
<dbReference type="OrthoDB" id="9807019at2"/>
<dbReference type="InterPro" id="IPR027417">
    <property type="entry name" value="P-loop_NTPase"/>
</dbReference>
<evidence type="ECO:0000256" key="4">
    <source>
        <dbReference type="ARBA" id="ARBA00022741"/>
    </source>
</evidence>
<evidence type="ECO:0000313" key="15">
    <source>
        <dbReference type="Proteomes" id="UP000254920"/>
    </source>
</evidence>
<dbReference type="Pfam" id="PF08299">
    <property type="entry name" value="Bac_DnaA_C"/>
    <property type="match status" value="1"/>
</dbReference>
<dbReference type="SUPFAM" id="SSF48295">
    <property type="entry name" value="TrpR-like"/>
    <property type="match status" value="1"/>
</dbReference>
<feature type="binding site" evidence="8">
    <location>
        <position position="145"/>
    </location>
    <ligand>
        <name>ATP</name>
        <dbReference type="ChEBI" id="CHEBI:30616"/>
    </ligand>
</feature>
<keyword evidence="7 8" id="KW-0238">DNA-binding</keyword>
<feature type="region of interest" description="Domain IV, binds dsDNA" evidence="8">
    <location>
        <begin position="316"/>
        <end position="438"/>
    </location>
</feature>
<dbReference type="GO" id="GO:0005524">
    <property type="term" value="F:ATP binding"/>
    <property type="evidence" value="ECO:0007669"/>
    <property type="project" value="UniProtKB-UniRule"/>
</dbReference>
<proteinExistence type="inferred from homology"/>
<feature type="binding site" evidence="8">
    <location>
        <position position="148"/>
    </location>
    <ligand>
        <name>ATP</name>
        <dbReference type="ChEBI" id="CHEBI:30616"/>
    </ligand>
</feature>
<evidence type="ECO:0000259" key="12">
    <source>
        <dbReference type="SMART" id="SM00382"/>
    </source>
</evidence>
<dbReference type="GO" id="GO:0005886">
    <property type="term" value="C:plasma membrane"/>
    <property type="evidence" value="ECO:0007669"/>
    <property type="project" value="TreeGrafter"/>
</dbReference>
<gene>
    <name evidence="8 14" type="primary">dnaA</name>
    <name evidence="14" type="ORF">NCTC12475_01140</name>
</gene>
<keyword evidence="6 8" id="KW-0446">Lipid-binding</keyword>
<dbReference type="HAMAP" id="MF_00377">
    <property type="entry name" value="DnaA_bact"/>
    <property type="match status" value="1"/>
</dbReference>
<name>A0A381DJS4_9BACT</name>
<comment type="domain">
    <text evidence="8">Domain I is involved in oligomerization and binding regulators, domain II is flexibile and of varying length in different bacteria, domain III forms the AAA+ region, while domain IV binds dsDNA.</text>
</comment>
<dbReference type="GO" id="GO:0005737">
    <property type="term" value="C:cytoplasm"/>
    <property type="evidence" value="ECO:0007669"/>
    <property type="project" value="UniProtKB-SubCell"/>
</dbReference>
<dbReference type="InterPro" id="IPR038454">
    <property type="entry name" value="DnaA_N_sf"/>
</dbReference>
<accession>A0A381DJS4</accession>
<feature type="binding site" evidence="8">
    <location>
        <position position="149"/>
    </location>
    <ligand>
        <name>ATP</name>
        <dbReference type="ChEBI" id="CHEBI:30616"/>
    </ligand>
</feature>
<dbReference type="Gene3D" id="3.30.300.180">
    <property type="match status" value="1"/>
</dbReference>
<comment type="subcellular location">
    <subcellularLocation>
        <location evidence="8">Cytoplasm</location>
    </subcellularLocation>
</comment>
<evidence type="ECO:0000256" key="11">
    <source>
        <dbReference type="RuleBase" id="RU004227"/>
    </source>
</evidence>
<comment type="caution">
    <text evidence="8">Lacks conserved residue(s) required for the propagation of feature annotation.</text>
</comment>
<dbReference type="Gene3D" id="3.40.50.300">
    <property type="entry name" value="P-loop containing nucleotide triphosphate hydrolases"/>
    <property type="match status" value="1"/>
</dbReference>
<keyword evidence="4 8" id="KW-0547">Nucleotide-binding</keyword>
<reference evidence="14 15" key="1">
    <citation type="submission" date="2018-06" db="EMBL/GenBank/DDBJ databases">
        <authorList>
            <consortium name="Pathogen Informatics"/>
            <person name="Doyle S."/>
        </authorList>
    </citation>
    <scope>NUCLEOTIDE SEQUENCE [LARGE SCALE GENOMIC DNA]</scope>
    <source>
        <strain evidence="14 15">NCTC12475</strain>
    </source>
</reference>